<dbReference type="EMBL" id="JACJLA010000001">
    <property type="protein sequence ID" value="MBM6911889.1"/>
    <property type="molecule type" value="Genomic_DNA"/>
</dbReference>
<evidence type="ECO:0000313" key="2">
    <source>
        <dbReference type="Proteomes" id="UP000707138"/>
    </source>
</evidence>
<gene>
    <name evidence="1" type="ORF">H6A01_00925</name>
</gene>
<sequence>MEYVRNLLESDATAQDILTHVKDHTLEDFSRITFYETYTEDKPPIELPKTWSTKAQVEIINHLDHNESAYARDPILVDNFNKTLQERTEQEVIPVLTHSESADEFNRACDLIYENVPTKKIIKALDANAIDKLREHVMDGTPYKEPEPAKKKMKVNFHRPINSNELSR</sequence>
<name>A0ABS2GCM4_9FIRM</name>
<reference evidence="1 2" key="1">
    <citation type="journal article" date="2021" name="Sci. Rep.">
        <title>The distribution of antibiotic resistance genes in chicken gut microbiota commensals.</title>
        <authorList>
            <person name="Juricova H."/>
            <person name="Matiasovicova J."/>
            <person name="Kubasova T."/>
            <person name="Cejkova D."/>
            <person name="Rychlik I."/>
        </authorList>
    </citation>
    <scope>NUCLEOTIDE SEQUENCE [LARGE SCALE GENOMIC DNA]</scope>
    <source>
        <strain evidence="1 2">An537</strain>
    </source>
</reference>
<proteinExistence type="predicted"/>
<organism evidence="1 2">
    <name type="scientific">Veillonella magna</name>
    <dbReference type="NCBI Taxonomy" id="464322"/>
    <lineage>
        <taxon>Bacteria</taxon>
        <taxon>Bacillati</taxon>
        <taxon>Bacillota</taxon>
        <taxon>Negativicutes</taxon>
        <taxon>Veillonellales</taxon>
        <taxon>Veillonellaceae</taxon>
        <taxon>Veillonella</taxon>
    </lineage>
</organism>
<comment type="caution">
    <text evidence="1">The sequence shown here is derived from an EMBL/GenBank/DDBJ whole genome shotgun (WGS) entry which is preliminary data.</text>
</comment>
<evidence type="ECO:0000313" key="1">
    <source>
        <dbReference type="EMBL" id="MBM6911889.1"/>
    </source>
</evidence>
<dbReference type="Proteomes" id="UP000707138">
    <property type="component" value="Unassembled WGS sequence"/>
</dbReference>
<keyword evidence="2" id="KW-1185">Reference proteome</keyword>
<dbReference type="RefSeq" id="WP_205087205.1">
    <property type="nucleotide sequence ID" value="NZ_JACJLA010000001.1"/>
</dbReference>
<evidence type="ECO:0008006" key="3">
    <source>
        <dbReference type="Google" id="ProtNLM"/>
    </source>
</evidence>
<protein>
    <recommendedName>
        <fullName evidence="3">DUF4316 domain-containing protein</fullName>
    </recommendedName>
</protein>
<accession>A0ABS2GCM4</accession>